<sequence length="247" mass="27575">MSDNSFSSLRNPSIIDQIRKNLLDRVVDGRYKPGDRLPSEPELAGMLGVSRNSLREAITLLENEGFLYRRKGIGTFVTHSAPIIKGGIERLKGIADFIRERGYIPGNIIVKIDTEICDEEIAIILDIKPGELITFIETIKTASGKPVASCIDLIPCRYLKKPVKKSGFNESIFENLKKDHGIIIAFAECDLIATTSDDSLASKLSLDAGSPVLLLEQVHYNDRGDKVLYSRSFFPSSRFSFKLIRKR</sequence>
<protein>
    <submittedName>
        <fullName evidence="5">HTH-type transcriptional repressor YvoA</fullName>
    </submittedName>
</protein>
<evidence type="ECO:0000256" key="1">
    <source>
        <dbReference type="ARBA" id="ARBA00023015"/>
    </source>
</evidence>
<evidence type="ECO:0000256" key="3">
    <source>
        <dbReference type="ARBA" id="ARBA00023163"/>
    </source>
</evidence>
<dbReference type="Gene3D" id="3.40.1410.10">
    <property type="entry name" value="Chorismate lyase-like"/>
    <property type="match status" value="1"/>
</dbReference>
<dbReference type="PANTHER" id="PTHR44846">
    <property type="entry name" value="MANNOSYL-D-GLYCERATE TRANSPORT/METABOLISM SYSTEM REPRESSOR MNGR-RELATED"/>
    <property type="match status" value="1"/>
</dbReference>
<reference evidence="5" key="1">
    <citation type="submission" date="2019-08" db="EMBL/GenBank/DDBJ databases">
        <authorList>
            <person name="Kucharzyk K."/>
            <person name="Murdoch R.W."/>
            <person name="Higgins S."/>
            <person name="Loffler F."/>
        </authorList>
    </citation>
    <scope>NUCLEOTIDE SEQUENCE</scope>
</reference>
<keyword evidence="2" id="KW-0238">DNA-binding</keyword>
<dbReference type="InterPro" id="IPR036390">
    <property type="entry name" value="WH_DNA-bd_sf"/>
</dbReference>
<keyword evidence="3" id="KW-0804">Transcription</keyword>
<dbReference type="InterPro" id="IPR036388">
    <property type="entry name" value="WH-like_DNA-bd_sf"/>
</dbReference>
<dbReference type="GO" id="GO:0045892">
    <property type="term" value="P:negative regulation of DNA-templated transcription"/>
    <property type="evidence" value="ECO:0007669"/>
    <property type="project" value="TreeGrafter"/>
</dbReference>
<dbReference type="Pfam" id="PF07702">
    <property type="entry name" value="UTRA"/>
    <property type="match status" value="1"/>
</dbReference>
<dbReference type="SMART" id="SM00866">
    <property type="entry name" value="UTRA"/>
    <property type="match status" value="1"/>
</dbReference>
<proteinExistence type="predicted"/>
<comment type="caution">
    <text evidence="5">The sequence shown here is derived from an EMBL/GenBank/DDBJ whole genome shotgun (WGS) entry which is preliminary data.</text>
</comment>
<dbReference type="CDD" id="cd07377">
    <property type="entry name" value="WHTH_GntR"/>
    <property type="match status" value="1"/>
</dbReference>
<dbReference type="PRINTS" id="PR00035">
    <property type="entry name" value="HTHGNTR"/>
</dbReference>
<evidence type="ECO:0000256" key="2">
    <source>
        <dbReference type="ARBA" id="ARBA00023125"/>
    </source>
</evidence>
<dbReference type="InterPro" id="IPR050679">
    <property type="entry name" value="Bact_HTH_transcr_reg"/>
</dbReference>
<dbReference type="SUPFAM" id="SSF46785">
    <property type="entry name" value="Winged helix' DNA-binding domain"/>
    <property type="match status" value="1"/>
</dbReference>
<dbReference type="SMART" id="SM00345">
    <property type="entry name" value="HTH_GNTR"/>
    <property type="match status" value="1"/>
</dbReference>
<dbReference type="PANTHER" id="PTHR44846:SF17">
    <property type="entry name" value="GNTR-FAMILY TRANSCRIPTIONAL REGULATOR"/>
    <property type="match status" value="1"/>
</dbReference>
<dbReference type="InterPro" id="IPR011663">
    <property type="entry name" value="UTRA"/>
</dbReference>
<dbReference type="AlphaFoldDB" id="A0A644TWJ8"/>
<dbReference type="GO" id="GO:0003677">
    <property type="term" value="F:DNA binding"/>
    <property type="evidence" value="ECO:0007669"/>
    <property type="project" value="UniProtKB-KW"/>
</dbReference>
<feature type="domain" description="HTH gntR-type" evidence="4">
    <location>
        <begin position="12"/>
        <end position="80"/>
    </location>
</feature>
<dbReference type="Pfam" id="PF00392">
    <property type="entry name" value="GntR"/>
    <property type="match status" value="1"/>
</dbReference>
<dbReference type="InterPro" id="IPR000524">
    <property type="entry name" value="Tscrpt_reg_HTH_GntR"/>
</dbReference>
<gene>
    <name evidence="5" type="primary">yvoA_3</name>
    <name evidence="5" type="ORF">SDC9_16569</name>
</gene>
<organism evidence="5">
    <name type="scientific">bioreactor metagenome</name>
    <dbReference type="NCBI Taxonomy" id="1076179"/>
    <lineage>
        <taxon>unclassified sequences</taxon>
        <taxon>metagenomes</taxon>
        <taxon>ecological metagenomes</taxon>
    </lineage>
</organism>
<keyword evidence="1" id="KW-0805">Transcription regulation</keyword>
<dbReference type="SUPFAM" id="SSF64288">
    <property type="entry name" value="Chorismate lyase-like"/>
    <property type="match status" value="1"/>
</dbReference>
<dbReference type="EMBL" id="VSSQ01000055">
    <property type="protein sequence ID" value="MPL70807.1"/>
    <property type="molecule type" value="Genomic_DNA"/>
</dbReference>
<evidence type="ECO:0000313" key="5">
    <source>
        <dbReference type="EMBL" id="MPL70807.1"/>
    </source>
</evidence>
<dbReference type="Gene3D" id="1.10.10.10">
    <property type="entry name" value="Winged helix-like DNA-binding domain superfamily/Winged helix DNA-binding domain"/>
    <property type="match status" value="1"/>
</dbReference>
<dbReference type="GO" id="GO:0003700">
    <property type="term" value="F:DNA-binding transcription factor activity"/>
    <property type="evidence" value="ECO:0007669"/>
    <property type="project" value="InterPro"/>
</dbReference>
<dbReference type="PROSITE" id="PS50949">
    <property type="entry name" value="HTH_GNTR"/>
    <property type="match status" value="1"/>
</dbReference>
<evidence type="ECO:0000259" key="4">
    <source>
        <dbReference type="PROSITE" id="PS50949"/>
    </source>
</evidence>
<name>A0A644TWJ8_9ZZZZ</name>
<dbReference type="InterPro" id="IPR028978">
    <property type="entry name" value="Chorismate_lyase_/UTRA_dom_sf"/>
</dbReference>
<accession>A0A644TWJ8</accession>